<dbReference type="Pfam" id="PF02836">
    <property type="entry name" value="Glyco_hydro_2_C"/>
    <property type="match status" value="1"/>
</dbReference>
<keyword evidence="2" id="KW-0378">Hydrolase</keyword>
<comment type="caution">
    <text evidence="8">The sequence shown here is derived from an EMBL/GenBank/DDBJ whole genome shotgun (WGS) entry which is preliminary data.</text>
</comment>
<organism evidence="8 9">
    <name type="scientific">Bacteroides eggerthii</name>
    <dbReference type="NCBI Taxonomy" id="28111"/>
    <lineage>
        <taxon>Bacteria</taxon>
        <taxon>Pseudomonadati</taxon>
        <taxon>Bacteroidota</taxon>
        <taxon>Bacteroidia</taxon>
        <taxon>Bacteroidales</taxon>
        <taxon>Bacteroidaceae</taxon>
        <taxon>Bacteroides</taxon>
    </lineage>
</organism>
<dbReference type="SUPFAM" id="SSF49373">
    <property type="entry name" value="Invasin/intimin cell-adhesion fragments"/>
    <property type="match status" value="1"/>
</dbReference>
<dbReference type="Proteomes" id="UP000520291">
    <property type="component" value="Unassembled WGS sequence"/>
</dbReference>
<name>A0A7X9S8Y9_9BACE</name>
<evidence type="ECO:0000256" key="4">
    <source>
        <dbReference type="SAM" id="SignalP"/>
    </source>
</evidence>
<keyword evidence="4" id="KW-0732">Signal</keyword>
<dbReference type="PANTHER" id="PTHR42732:SF1">
    <property type="entry name" value="BETA-MANNOSIDASE"/>
    <property type="match status" value="1"/>
</dbReference>
<dbReference type="InterPro" id="IPR006104">
    <property type="entry name" value="Glyco_hydro_2_N"/>
</dbReference>
<dbReference type="InterPro" id="IPR006103">
    <property type="entry name" value="Glyco_hydro_2_cat"/>
</dbReference>
<dbReference type="Gene3D" id="3.20.20.80">
    <property type="entry name" value="Glycosidases"/>
    <property type="match status" value="1"/>
</dbReference>
<evidence type="ECO:0000259" key="6">
    <source>
        <dbReference type="Pfam" id="PF02836"/>
    </source>
</evidence>
<feature type="domain" description="Glycoside hydrolase family 2 immunoglobulin-like beta-sandwich" evidence="5">
    <location>
        <begin position="189"/>
        <end position="298"/>
    </location>
</feature>
<evidence type="ECO:0000259" key="7">
    <source>
        <dbReference type="Pfam" id="PF02837"/>
    </source>
</evidence>
<dbReference type="SUPFAM" id="SSF49303">
    <property type="entry name" value="beta-Galactosidase/glucuronidase domain"/>
    <property type="match status" value="1"/>
</dbReference>
<protein>
    <submittedName>
        <fullName evidence="8">Beta-galactosidase</fullName>
    </submittedName>
</protein>
<evidence type="ECO:0000256" key="3">
    <source>
        <dbReference type="ARBA" id="ARBA00023295"/>
    </source>
</evidence>
<dbReference type="InterPro" id="IPR036156">
    <property type="entry name" value="Beta-gal/glucu_dom_sf"/>
</dbReference>
<dbReference type="Pfam" id="PF00703">
    <property type="entry name" value="Glyco_hydro_2"/>
    <property type="match status" value="1"/>
</dbReference>
<dbReference type="InterPro" id="IPR051913">
    <property type="entry name" value="GH2_Domain-Containing"/>
</dbReference>
<dbReference type="Gene3D" id="2.60.120.260">
    <property type="entry name" value="Galactose-binding domain-like"/>
    <property type="match status" value="2"/>
</dbReference>
<dbReference type="RefSeq" id="WP_129614904.1">
    <property type="nucleotide sequence ID" value="NZ_JABAGL010000002.1"/>
</dbReference>
<dbReference type="InterPro" id="IPR006101">
    <property type="entry name" value="Glyco_hydro_2"/>
</dbReference>
<dbReference type="InterPro" id="IPR017853">
    <property type="entry name" value="GH"/>
</dbReference>
<dbReference type="PRINTS" id="PR00132">
    <property type="entry name" value="GLHYDRLASE2"/>
</dbReference>
<feature type="domain" description="Glycosyl hydrolases family 2 sugar binding" evidence="7">
    <location>
        <begin position="78"/>
        <end position="179"/>
    </location>
</feature>
<proteinExistence type="inferred from homology"/>
<evidence type="ECO:0000259" key="5">
    <source>
        <dbReference type="Pfam" id="PF00703"/>
    </source>
</evidence>
<sequence length="868" mass="97099">MNMNKVIFFFAILLSGVCHAKDNEKVATGRETVNLNREWTYKIGDYENAEQPLYDDTSWDPVGLPHSFSVPYFLSKDFYVGYGWYRKHLALDKADMDKRLFLEFDGVFQQAEVYVNGHLAGSHVGGYTGFCIDFTSYAVEGDNVVAVRVNNLWCPTVAPRGGEHVFSGGIYRNVRLVKKHAVHLDWYGTVVTTPSLEENKGKASDVRVTACVRNTDDGKQDAYTLALLVKDRLGRVVAECSETKKIKAGEVCVYDLKTPEIKYPELWSPNSPSLYTLESRLYAGKHLLDMEEIVFGFRWFKWTKDKGFFLNGQHYYFRGANVHQDQAGWGDAVTDAAAYRDVCQMKEAGFDMIRGSHYPHSPAFSDACDREGMLLWSEAPFWGTAGPKVDGVWTAGAYPVIAADTAAFEANVLQQLEEMIRIHRNHPSVFVWSLCNEPFFTDGRSLPGVRRLLKRMVDVAHRLDPTRQVAVGGAQRPLGSERIDLIGDVAGYNGDGANIADFQEPDVSSVVSEYGSVTSDRPGEYAPGWGDLARDEGWKGRKWRSGQAIWCGFDHGSLFGNDMAKMGIVDYFRLPKRSWYWYRNAYTKIVPPQWPVAGNAVRLRLAASKSDSIRIDGTDDTHLTVFVLDADGHELSNCPVVELRVLSGPGEFPTGKSITFAPDSDIRIQDGKAAITMRSYYAGSTLIEASSPGLEPARISLNFVGSSVYKKGESKEVENRPYIRYVNKVGKDSLQTYGVNNPTFASSSLEGYSAGLAADGNKDSYWLPSDDDLSPYWILDTERGLQLHSVVAEFVENIDCNLKVEISADKTVWQVIGNYDCSSREIKRIEIIPEKSLKMRFVRFSFIDRKRLTAPKLSEVKVVGNVAE</sequence>
<dbReference type="Gene3D" id="2.60.40.10">
    <property type="entry name" value="Immunoglobulins"/>
    <property type="match status" value="2"/>
</dbReference>
<gene>
    <name evidence="8" type="ORF">HF841_02175</name>
</gene>
<dbReference type="InterPro" id="IPR008964">
    <property type="entry name" value="Invasin/intimin_cell_adhesion"/>
</dbReference>
<reference evidence="8 9" key="1">
    <citation type="submission" date="2020-04" db="EMBL/GenBank/DDBJ databases">
        <authorList>
            <person name="Hitch T.C.A."/>
            <person name="Wylensek D."/>
            <person name="Clavel T."/>
        </authorList>
    </citation>
    <scope>NUCLEOTIDE SEQUENCE [LARGE SCALE GENOMIC DNA]</scope>
    <source>
        <strain evidence="8 9">WCA3-601-WT-5E</strain>
    </source>
</reference>
<comment type="similarity">
    <text evidence="1">Belongs to the glycosyl hydrolase 2 family.</text>
</comment>
<dbReference type="SUPFAM" id="SSF51445">
    <property type="entry name" value="(Trans)glycosidases"/>
    <property type="match status" value="1"/>
</dbReference>
<evidence type="ECO:0000313" key="8">
    <source>
        <dbReference type="EMBL" id="NME84839.1"/>
    </source>
</evidence>
<evidence type="ECO:0000313" key="9">
    <source>
        <dbReference type="Proteomes" id="UP000520291"/>
    </source>
</evidence>
<dbReference type="PANTHER" id="PTHR42732">
    <property type="entry name" value="BETA-GALACTOSIDASE"/>
    <property type="match status" value="1"/>
</dbReference>
<evidence type="ECO:0000256" key="1">
    <source>
        <dbReference type="ARBA" id="ARBA00007401"/>
    </source>
</evidence>
<feature type="domain" description="Glycoside hydrolase family 2 catalytic" evidence="6">
    <location>
        <begin position="304"/>
        <end position="474"/>
    </location>
</feature>
<dbReference type="InterPro" id="IPR008979">
    <property type="entry name" value="Galactose-bd-like_sf"/>
</dbReference>
<dbReference type="InterPro" id="IPR006102">
    <property type="entry name" value="Ig-like_GH2"/>
</dbReference>
<dbReference type="SUPFAM" id="SSF49785">
    <property type="entry name" value="Galactose-binding domain-like"/>
    <property type="match status" value="2"/>
</dbReference>
<evidence type="ECO:0000256" key="2">
    <source>
        <dbReference type="ARBA" id="ARBA00022801"/>
    </source>
</evidence>
<dbReference type="GO" id="GO:0005975">
    <property type="term" value="P:carbohydrate metabolic process"/>
    <property type="evidence" value="ECO:0007669"/>
    <property type="project" value="InterPro"/>
</dbReference>
<dbReference type="InterPro" id="IPR013783">
    <property type="entry name" value="Ig-like_fold"/>
</dbReference>
<feature type="signal peptide" evidence="4">
    <location>
        <begin position="1"/>
        <end position="20"/>
    </location>
</feature>
<dbReference type="AlphaFoldDB" id="A0A7X9S8Y9"/>
<feature type="chain" id="PRO_5031557672" evidence="4">
    <location>
        <begin position="21"/>
        <end position="868"/>
    </location>
</feature>
<dbReference type="Pfam" id="PF02837">
    <property type="entry name" value="Glyco_hydro_2_N"/>
    <property type="match status" value="1"/>
</dbReference>
<accession>A0A7X9S8Y9</accession>
<dbReference type="EMBL" id="JABAGL010000002">
    <property type="protein sequence ID" value="NME84839.1"/>
    <property type="molecule type" value="Genomic_DNA"/>
</dbReference>
<keyword evidence="3" id="KW-0326">Glycosidase</keyword>
<dbReference type="GO" id="GO:0004553">
    <property type="term" value="F:hydrolase activity, hydrolyzing O-glycosyl compounds"/>
    <property type="evidence" value="ECO:0007669"/>
    <property type="project" value="InterPro"/>
</dbReference>